<evidence type="ECO:0000256" key="1">
    <source>
        <dbReference type="SAM" id="MobiDB-lite"/>
    </source>
</evidence>
<name>A0A6S7HNP9_PARCT</name>
<reference evidence="2" key="1">
    <citation type="submission" date="2020-04" db="EMBL/GenBank/DDBJ databases">
        <authorList>
            <person name="Alioto T."/>
            <person name="Alioto T."/>
            <person name="Gomez Garrido J."/>
        </authorList>
    </citation>
    <scope>NUCLEOTIDE SEQUENCE</scope>
    <source>
        <strain evidence="2">A484AB</strain>
    </source>
</reference>
<organism evidence="2 3">
    <name type="scientific">Paramuricea clavata</name>
    <name type="common">Red gorgonian</name>
    <name type="synonym">Violescent sea-whip</name>
    <dbReference type="NCBI Taxonomy" id="317549"/>
    <lineage>
        <taxon>Eukaryota</taxon>
        <taxon>Metazoa</taxon>
        <taxon>Cnidaria</taxon>
        <taxon>Anthozoa</taxon>
        <taxon>Octocorallia</taxon>
        <taxon>Malacalcyonacea</taxon>
        <taxon>Plexauridae</taxon>
        <taxon>Paramuricea</taxon>
    </lineage>
</organism>
<feature type="region of interest" description="Disordered" evidence="1">
    <location>
        <begin position="1"/>
        <end position="53"/>
    </location>
</feature>
<gene>
    <name evidence="2" type="ORF">PACLA_8A012977</name>
</gene>
<protein>
    <submittedName>
        <fullName evidence="2">Uncharacterized protein</fullName>
    </submittedName>
</protein>
<dbReference type="AlphaFoldDB" id="A0A6S7HNP9"/>
<keyword evidence="3" id="KW-1185">Reference proteome</keyword>
<evidence type="ECO:0000313" key="2">
    <source>
        <dbReference type="EMBL" id="CAB4006019.1"/>
    </source>
</evidence>
<dbReference type="PANTHER" id="PTHR36981">
    <property type="entry name" value="ZGC:195170"/>
    <property type="match status" value="1"/>
</dbReference>
<proteinExistence type="predicted"/>
<dbReference type="Proteomes" id="UP001152795">
    <property type="component" value="Unassembled WGS sequence"/>
</dbReference>
<dbReference type="OrthoDB" id="5979893at2759"/>
<dbReference type="EMBL" id="CACRXK020005389">
    <property type="protein sequence ID" value="CAB4006019.1"/>
    <property type="molecule type" value="Genomic_DNA"/>
</dbReference>
<evidence type="ECO:0000313" key="3">
    <source>
        <dbReference type="Proteomes" id="UP001152795"/>
    </source>
</evidence>
<sequence length="246" mass="28170">MSASESYSDDSSTSCESDLDTSEEYELEVEEYDSPSEKEPQEESSTQAQFDCNDHQNSAGAVVVPYEEEPIADDDWVERYESEKETARIHFEELQQRLDGTIPTSQWCKCNNCDTSLLQNEYETQCCQEIDRCTKALSSDDALQDVEIPPTCVLNHPGFRINCLEKWSLKMAVPKYKTKIGKRYRQQGSEETFFRSIAYREFSQLVYGVLGRLRIPLPACAYHAIRTQFPPGDKELTGFDEDVSDQ</sequence>
<feature type="compositionally biased region" description="Acidic residues" evidence="1">
    <location>
        <begin position="17"/>
        <end position="34"/>
    </location>
</feature>
<feature type="compositionally biased region" description="Low complexity" evidence="1">
    <location>
        <begin position="1"/>
        <end position="16"/>
    </location>
</feature>
<accession>A0A6S7HNP9</accession>
<comment type="caution">
    <text evidence="2">The sequence shown here is derived from an EMBL/GenBank/DDBJ whole genome shotgun (WGS) entry which is preliminary data.</text>
</comment>
<dbReference type="PANTHER" id="PTHR36981:SF1">
    <property type="entry name" value="P2X PURINORECEPTOR 7 INTRACELLULAR DOMAIN-CONTAINING PROTEIN"/>
    <property type="match status" value="1"/>
</dbReference>